<evidence type="ECO:0000313" key="2">
    <source>
        <dbReference type="Proteomes" id="UP001153269"/>
    </source>
</evidence>
<name>A0A9N7VAT6_PLEPL</name>
<sequence>MLPLLHLTLFHFGSLTSSVVILNRLEIGAEAFRHRSTGRGSGRTFLFALTLCGSLVLTTSIHREPGSVYANDC</sequence>
<proteinExistence type="predicted"/>
<dbReference type="Proteomes" id="UP001153269">
    <property type="component" value="Unassembled WGS sequence"/>
</dbReference>
<dbReference type="AlphaFoldDB" id="A0A9N7VAT6"/>
<reference evidence="1" key="1">
    <citation type="submission" date="2020-03" db="EMBL/GenBank/DDBJ databases">
        <authorList>
            <person name="Weist P."/>
        </authorList>
    </citation>
    <scope>NUCLEOTIDE SEQUENCE</scope>
</reference>
<keyword evidence="2" id="KW-1185">Reference proteome</keyword>
<evidence type="ECO:0000313" key="1">
    <source>
        <dbReference type="EMBL" id="CAB1445837.1"/>
    </source>
</evidence>
<dbReference type="EMBL" id="CADEAL010003802">
    <property type="protein sequence ID" value="CAB1445837.1"/>
    <property type="molecule type" value="Genomic_DNA"/>
</dbReference>
<accession>A0A9N7VAT6</accession>
<gene>
    <name evidence="1" type="ORF">PLEPLA_LOCUS33580</name>
</gene>
<comment type="caution">
    <text evidence="1">The sequence shown here is derived from an EMBL/GenBank/DDBJ whole genome shotgun (WGS) entry which is preliminary data.</text>
</comment>
<protein>
    <submittedName>
        <fullName evidence="1">Uncharacterized protein</fullName>
    </submittedName>
</protein>
<organism evidence="1 2">
    <name type="scientific">Pleuronectes platessa</name>
    <name type="common">European plaice</name>
    <dbReference type="NCBI Taxonomy" id="8262"/>
    <lineage>
        <taxon>Eukaryota</taxon>
        <taxon>Metazoa</taxon>
        <taxon>Chordata</taxon>
        <taxon>Craniata</taxon>
        <taxon>Vertebrata</taxon>
        <taxon>Euteleostomi</taxon>
        <taxon>Actinopterygii</taxon>
        <taxon>Neopterygii</taxon>
        <taxon>Teleostei</taxon>
        <taxon>Neoteleostei</taxon>
        <taxon>Acanthomorphata</taxon>
        <taxon>Carangaria</taxon>
        <taxon>Pleuronectiformes</taxon>
        <taxon>Pleuronectoidei</taxon>
        <taxon>Pleuronectidae</taxon>
        <taxon>Pleuronectes</taxon>
    </lineage>
</organism>